<name>A0A9D9E899_9LACO</name>
<accession>A0A9D9E899</accession>
<dbReference type="AlphaFoldDB" id="A0A9D9E899"/>
<evidence type="ECO:0000313" key="2">
    <source>
        <dbReference type="Proteomes" id="UP000823614"/>
    </source>
</evidence>
<feature type="non-terminal residue" evidence="1">
    <location>
        <position position="1"/>
    </location>
</feature>
<dbReference type="Proteomes" id="UP000823614">
    <property type="component" value="Unassembled WGS sequence"/>
</dbReference>
<protein>
    <submittedName>
        <fullName evidence="1">Uncharacterized protein</fullName>
    </submittedName>
</protein>
<evidence type="ECO:0000313" key="1">
    <source>
        <dbReference type="EMBL" id="MBO8441665.1"/>
    </source>
</evidence>
<organism evidence="1 2">
    <name type="scientific">Candidatus Gallilactobacillus intestinavium</name>
    <dbReference type="NCBI Taxonomy" id="2840838"/>
    <lineage>
        <taxon>Bacteria</taxon>
        <taxon>Bacillati</taxon>
        <taxon>Bacillota</taxon>
        <taxon>Bacilli</taxon>
        <taxon>Lactobacillales</taxon>
        <taxon>Lactobacillaceae</taxon>
        <taxon>Lactobacillaceae incertae sedis</taxon>
        <taxon>Candidatus Gallilactobacillus</taxon>
    </lineage>
</organism>
<reference evidence="1" key="2">
    <citation type="journal article" date="2021" name="PeerJ">
        <title>Extensive microbial diversity within the chicken gut microbiome revealed by metagenomics and culture.</title>
        <authorList>
            <person name="Gilroy R."/>
            <person name="Ravi A."/>
            <person name="Getino M."/>
            <person name="Pursley I."/>
            <person name="Horton D.L."/>
            <person name="Alikhan N.F."/>
            <person name="Baker D."/>
            <person name="Gharbi K."/>
            <person name="Hall N."/>
            <person name="Watson M."/>
            <person name="Adriaenssens E.M."/>
            <person name="Foster-Nyarko E."/>
            <person name="Jarju S."/>
            <person name="Secka A."/>
            <person name="Antonio M."/>
            <person name="Oren A."/>
            <person name="Chaudhuri R.R."/>
            <person name="La Ragione R."/>
            <person name="Hildebrand F."/>
            <person name="Pallen M.J."/>
        </authorList>
    </citation>
    <scope>NUCLEOTIDE SEQUENCE</scope>
    <source>
        <strain evidence="1">C6-149</strain>
    </source>
</reference>
<dbReference type="EMBL" id="JADIMP010000072">
    <property type="protein sequence ID" value="MBO8441665.1"/>
    <property type="molecule type" value="Genomic_DNA"/>
</dbReference>
<reference evidence="1" key="1">
    <citation type="submission" date="2020-10" db="EMBL/GenBank/DDBJ databases">
        <authorList>
            <person name="Gilroy R."/>
        </authorList>
    </citation>
    <scope>NUCLEOTIDE SEQUENCE</scope>
    <source>
        <strain evidence="1">C6-149</strain>
    </source>
</reference>
<proteinExistence type="predicted"/>
<sequence length="74" mass="7965">QQANIKVPQNVVNAMKQAAAKNKANKANNGVAARLANGQIRTYGYNHYVANVNARTLPKTGENNSIVSLLKALF</sequence>
<comment type="caution">
    <text evidence="1">The sequence shown here is derived from an EMBL/GenBank/DDBJ whole genome shotgun (WGS) entry which is preliminary data.</text>
</comment>
<gene>
    <name evidence="1" type="ORF">IAA89_04455</name>
</gene>